<dbReference type="EMBL" id="RCNU01000003">
    <property type="protein sequence ID" value="RWQ97143.1"/>
    <property type="molecule type" value="Genomic_DNA"/>
</dbReference>
<feature type="compositionally biased region" description="Acidic residues" evidence="1">
    <location>
        <begin position="647"/>
        <end position="680"/>
    </location>
</feature>
<dbReference type="GO" id="GO:0033553">
    <property type="term" value="C:rDNA heterochromatin"/>
    <property type="evidence" value="ECO:0007669"/>
    <property type="project" value="TreeGrafter"/>
</dbReference>
<dbReference type="VEuPathDB" id="FungiDB:C8Q69DRAFT_462491"/>
<evidence type="ECO:0000259" key="2">
    <source>
        <dbReference type="Pfam" id="PF10383"/>
    </source>
</evidence>
<protein>
    <submittedName>
        <fullName evidence="4">Transcription-silencing protein Clr2-domain-containing protein</fullName>
    </submittedName>
</protein>
<feature type="compositionally biased region" description="Basic and acidic residues" evidence="1">
    <location>
        <begin position="130"/>
        <end position="148"/>
    </location>
</feature>
<organism evidence="4 5">
    <name type="scientific">Byssochlamys spectabilis</name>
    <name type="common">Paecilomyces variotii</name>
    <dbReference type="NCBI Taxonomy" id="264951"/>
    <lineage>
        <taxon>Eukaryota</taxon>
        <taxon>Fungi</taxon>
        <taxon>Dikarya</taxon>
        <taxon>Ascomycota</taxon>
        <taxon>Pezizomycotina</taxon>
        <taxon>Eurotiomycetes</taxon>
        <taxon>Eurotiomycetidae</taxon>
        <taxon>Eurotiales</taxon>
        <taxon>Thermoascaceae</taxon>
        <taxon>Paecilomyces</taxon>
    </lineage>
</organism>
<dbReference type="STRING" id="264951.A0A443HZF1"/>
<name>A0A443HZF1_BYSSP</name>
<gene>
    <name evidence="4" type="ORF">C8Q69DRAFT_462491</name>
</gene>
<evidence type="ECO:0000256" key="1">
    <source>
        <dbReference type="SAM" id="MobiDB-lite"/>
    </source>
</evidence>
<feature type="region of interest" description="Disordered" evidence="1">
    <location>
        <begin position="638"/>
        <end position="695"/>
    </location>
</feature>
<dbReference type="Pfam" id="PF16761">
    <property type="entry name" value="Clr2_transil"/>
    <property type="match status" value="1"/>
</dbReference>
<dbReference type="RefSeq" id="XP_028486788.1">
    <property type="nucleotide sequence ID" value="XM_028630321.1"/>
</dbReference>
<feature type="compositionally biased region" description="Basic and acidic residues" evidence="1">
    <location>
        <begin position="18"/>
        <end position="35"/>
    </location>
</feature>
<comment type="caution">
    <text evidence="4">The sequence shown here is derived from an EMBL/GenBank/DDBJ whole genome shotgun (WGS) entry which is preliminary data.</text>
</comment>
<dbReference type="Proteomes" id="UP000283841">
    <property type="component" value="Unassembled WGS sequence"/>
</dbReference>
<dbReference type="InterPro" id="IPR018839">
    <property type="entry name" value="Tscrpt-silencing_Clr2_C"/>
</dbReference>
<dbReference type="PANTHER" id="PTHR38046:SF1">
    <property type="entry name" value="CRYPTIC LOCI REGULATOR 2"/>
    <property type="match status" value="1"/>
</dbReference>
<evidence type="ECO:0000313" key="5">
    <source>
        <dbReference type="Proteomes" id="UP000283841"/>
    </source>
</evidence>
<feature type="region of interest" description="Disordered" evidence="1">
    <location>
        <begin position="14"/>
        <end position="35"/>
    </location>
</feature>
<evidence type="ECO:0000259" key="3">
    <source>
        <dbReference type="Pfam" id="PF16761"/>
    </source>
</evidence>
<dbReference type="AlphaFoldDB" id="A0A443HZF1"/>
<dbReference type="GO" id="GO:0031934">
    <property type="term" value="C:mating-type region heterochromatin"/>
    <property type="evidence" value="ECO:0007669"/>
    <property type="project" value="TreeGrafter"/>
</dbReference>
<dbReference type="GO" id="GO:0030466">
    <property type="term" value="P:silent mating-type cassette heterochromatin formation"/>
    <property type="evidence" value="ECO:0007669"/>
    <property type="project" value="TreeGrafter"/>
</dbReference>
<evidence type="ECO:0000313" key="4">
    <source>
        <dbReference type="EMBL" id="RWQ97143.1"/>
    </source>
</evidence>
<dbReference type="InterPro" id="IPR031915">
    <property type="entry name" value="Clr2_N"/>
</dbReference>
<feature type="domain" description="Cryptic loci regulator 2 N-terminal" evidence="3">
    <location>
        <begin position="62"/>
        <end position="124"/>
    </location>
</feature>
<keyword evidence="5" id="KW-1185">Reference proteome</keyword>
<reference evidence="4 5" key="1">
    <citation type="journal article" date="2018" name="Front. Microbiol.">
        <title>Genomic and genetic insights into a cosmopolitan fungus, Paecilomyces variotii (Eurotiales).</title>
        <authorList>
            <person name="Urquhart A.S."/>
            <person name="Mondo S.J."/>
            <person name="Makela M.R."/>
            <person name="Hane J.K."/>
            <person name="Wiebenga A."/>
            <person name="He G."/>
            <person name="Mihaltcheva S."/>
            <person name="Pangilinan J."/>
            <person name="Lipzen A."/>
            <person name="Barry K."/>
            <person name="de Vries R.P."/>
            <person name="Grigoriev I.V."/>
            <person name="Idnurm A."/>
        </authorList>
    </citation>
    <scope>NUCLEOTIDE SEQUENCE [LARGE SCALE GENOMIC DNA]</scope>
    <source>
        <strain evidence="4 5">CBS 101075</strain>
    </source>
</reference>
<dbReference type="GO" id="GO:0070824">
    <property type="term" value="C:SHREC complex"/>
    <property type="evidence" value="ECO:0007669"/>
    <property type="project" value="InterPro"/>
</dbReference>
<dbReference type="InterPro" id="IPR038986">
    <property type="entry name" value="Clr2"/>
</dbReference>
<proteinExistence type="predicted"/>
<dbReference type="PANTHER" id="PTHR38046">
    <property type="entry name" value="CRYPTIC LOCI REGULATOR 2"/>
    <property type="match status" value="1"/>
</dbReference>
<feature type="region of interest" description="Disordered" evidence="1">
    <location>
        <begin position="130"/>
        <end position="174"/>
    </location>
</feature>
<accession>A0A443HZF1</accession>
<dbReference type="GeneID" id="39599598"/>
<dbReference type="Pfam" id="PF10383">
    <property type="entry name" value="Clr2"/>
    <property type="match status" value="1"/>
</dbReference>
<sequence>MALSQSNIKWTQVPLDHSLSDGDKETWPKDPNYHRPDDSLYREKTAKMWMLKRNEYEPGENYILERLPEGYALFDKPRPSDSTIRDKYLWGHPSGAYFNSPNRFFPHFYWFITGKQGDCGCDLCINQRKRESQGSKMKGKEKETEPAKGRSLGEGYLPGYSRSRGTPVDPEGNPDVWKMAVQTLKEKGGEPVDLKIKEMDNIEWRVLKKHLPPYLEALDVQPSWIPRAGELVMWIPHLQGELRYNEEKGVIQMYDPEKDEWLGTPEWRAGTVGQVPETDPVKMQDIEKPTKKEWEVNYSGFRIETFPDPNSLDKDHSLQYRYVHLNSIKPFNYYHFCLSGIPNTEWHVSIVFALTVMSSFSLLGKNAFQGNWPNASIYCCGIWIGAELYVVGDVVRLKPRGYSLDNPVGEVTDVLVITDIRMDLNNCIDDPKSPLLCEKHTVRLDGRMYTLSPERAYRPPGETGPPKPLSEEEIVQVFKDVGMAGWGNWYHQHDPNLESEISQDMVIGRLFNPEALKLYMRTDQLEPAHLGLDLFSVVYARWFSRQRDDRIPEGKDWFWGDYRTQSLAIDSLNGDDVGKYSAARLPKMWRAILKCLDGNYNKNDLRDAMIPMERGRPAAANSSRSSFAEVGKTSSLVSRGLGGYLDSSDDDDDDDDDDDSEDSKEDDDSDEDEDDDEDSIADSQNGNALGDIPFA</sequence>
<feature type="domain" description="Cryptic loci regulator 2 C-terminal" evidence="2">
    <location>
        <begin position="378"/>
        <end position="511"/>
    </location>
</feature>